<evidence type="ECO:0000256" key="14">
    <source>
        <dbReference type="ARBA" id="ARBA00022840"/>
    </source>
</evidence>
<dbReference type="AlphaFoldDB" id="A0AAV6K0H8"/>
<dbReference type="Gene3D" id="1.10.510.10">
    <property type="entry name" value="Transferase(Phosphotransferase) domain 1"/>
    <property type="match status" value="1"/>
</dbReference>
<keyword evidence="16 23" id="KW-1133">Transmembrane helix</keyword>
<evidence type="ECO:0000256" key="7">
    <source>
        <dbReference type="ARBA" id="ARBA00022614"/>
    </source>
</evidence>
<dbReference type="GO" id="GO:0006952">
    <property type="term" value="P:defense response"/>
    <property type="evidence" value="ECO:0007669"/>
    <property type="project" value="UniProtKB-ARBA"/>
</dbReference>
<keyword evidence="6" id="KW-0597">Phosphoprotein</keyword>
<evidence type="ECO:0000256" key="16">
    <source>
        <dbReference type="ARBA" id="ARBA00022989"/>
    </source>
</evidence>
<dbReference type="PROSITE" id="PS00108">
    <property type="entry name" value="PROTEIN_KINASE_ST"/>
    <property type="match status" value="1"/>
</dbReference>
<evidence type="ECO:0000313" key="27">
    <source>
        <dbReference type="Proteomes" id="UP000823749"/>
    </source>
</evidence>
<dbReference type="SUPFAM" id="SSF52047">
    <property type="entry name" value="RNI-like"/>
    <property type="match status" value="1"/>
</dbReference>
<dbReference type="GO" id="GO:0051707">
    <property type="term" value="P:response to other organism"/>
    <property type="evidence" value="ECO:0007669"/>
    <property type="project" value="UniProtKB-ARBA"/>
</dbReference>
<dbReference type="Pfam" id="PF00560">
    <property type="entry name" value="LRR_1"/>
    <property type="match status" value="7"/>
</dbReference>
<evidence type="ECO:0000256" key="23">
    <source>
        <dbReference type="SAM" id="Phobius"/>
    </source>
</evidence>
<keyword evidence="13" id="KW-0418">Kinase</keyword>
<keyword evidence="8" id="KW-0808">Transferase</keyword>
<feature type="chain" id="PRO_5043563196" description="non-specific serine/threonine protein kinase" evidence="24">
    <location>
        <begin position="29"/>
        <end position="1182"/>
    </location>
</feature>
<dbReference type="PROSITE" id="PS50011">
    <property type="entry name" value="PROTEIN_KINASE_DOM"/>
    <property type="match status" value="1"/>
</dbReference>
<evidence type="ECO:0000256" key="12">
    <source>
        <dbReference type="ARBA" id="ARBA00022741"/>
    </source>
</evidence>
<feature type="transmembrane region" description="Helical" evidence="23">
    <location>
        <begin position="739"/>
        <end position="762"/>
    </location>
</feature>
<comment type="catalytic activity">
    <reaction evidence="22">
        <text>L-seryl-[protein] + ATP = O-phospho-L-seryl-[protein] + ADP + H(+)</text>
        <dbReference type="Rhea" id="RHEA:17989"/>
        <dbReference type="Rhea" id="RHEA-COMP:9863"/>
        <dbReference type="Rhea" id="RHEA-COMP:11604"/>
        <dbReference type="ChEBI" id="CHEBI:15378"/>
        <dbReference type="ChEBI" id="CHEBI:29999"/>
        <dbReference type="ChEBI" id="CHEBI:30616"/>
        <dbReference type="ChEBI" id="CHEBI:83421"/>
        <dbReference type="ChEBI" id="CHEBI:456216"/>
        <dbReference type="EC" id="2.7.11.1"/>
    </reaction>
</comment>
<dbReference type="SUPFAM" id="SSF56112">
    <property type="entry name" value="Protein kinase-like (PK-like)"/>
    <property type="match status" value="1"/>
</dbReference>
<keyword evidence="10 24" id="KW-0732">Signal</keyword>
<evidence type="ECO:0000313" key="26">
    <source>
        <dbReference type="EMBL" id="KAG5545920.1"/>
    </source>
</evidence>
<comment type="similarity">
    <text evidence="2">Belongs to the protein kinase superfamily. Ser/Thr protein kinase family.</text>
</comment>
<evidence type="ECO:0000256" key="9">
    <source>
        <dbReference type="ARBA" id="ARBA00022692"/>
    </source>
</evidence>
<evidence type="ECO:0000256" key="5">
    <source>
        <dbReference type="ARBA" id="ARBA00022527"/>
    </source>
</evidence>
<dbReference type="InterPro" id="IPR001611">
    <property type="entry name" value="Leu-rich_rpt"/>
</dbReference>
<gene>
    <name evidence="26" type="ORF">RHGRI_018173</name>
</gene>
<dbReference type="InterPro" id="IPR013210">
    <property type="entry name" value="LRR_N_plant-typ"/>
</dbReference>
<dbReference type="GO" id="GO:0010074">
    <property type="term" value="P:maintenance of meristem identity"/>
    <property type="evidence" value="ECO:0007669"/>
    <property type="project" value="UniProtKB-ARBA"/>
</dbReference>
<evidence type="ECO:0000256" key="13">
    <source>
        <dbReference type="ARBA" id="ARBA00022777"/>
    </source>
</evidence>
<dbReference type="FunFam" id="3.80.10.10:FF:000775">
    <property type="entry name" value="Predicted protein"/>
    <property type="match status" value="1"/>
</dbReference>
<dbReference type="GO" id="GO:0005524">
    <property type="term" value="F:ATP binding"/>
    <property type="evidence" value="ECO:0007669"/>
    <property type="project" value="UniProtKB-KW"/>
</dbReference>
<evidence type="ECO:0000256" key="4">
    <source>
        <dbReference type="ARBA" id="ARBA00022475"/>
    </source>
</evidence>
<protein>
    <recommendedName>
        <fullName evidence="3">non-specific serine/threonine protein kinase</fullName>
        <ecNumber evidence="3">2.7.11.1</ecNumber>
    </recommendedName>
</protein>
<evidence type="ECO:0000256" key="17">
    <source>
        <dbReference type="ARBA" id="ARBA00023136"/>
    </source>
</evidence>
<reference evidence="26 27" key="1">
    <citation type="submission" date="2020-08" db="EMBL/GenBank/DDBJ databases">
        <title>Plant Genome Project.</title>
        <authorList>
            <person name="Zhang R.-G."/>
        </authorList>
    </citation>
    <scope>NUCLEOTIDE SEQUENCE [LARGE SCALE GENOMIC DNA]</scope>
    <source>
        <strain evidence="26">WSP0</strain>
        <tissue evidence="26">Leaf</tissue>
    </source>
</reference>
<evidence type="ECO:0000256" key="2">
    <source>
        <dbReference type="ARBA" id="ARBA00008684"/>
    </source>
</evidence>
<dbReference type="SMART" id="SM00369">
    <property type="entry name" value="LRR_TYP"/>
    <property type="match status" value="10"/>
</dbReference>
<comment type="subcellular location">
    <subcellularLocation>
        <location evidence="1">Cell membrane</location>
        <topology evidence="1">Single-pass type I membrane protein</topology>
    </subcellularLocation>
</comment>
<dbReference type="Pfam" id="PF13855">
    <property type="entry name" value="LRR_8"/>
    <property type="match status" value="1"/>
</dbReference>
<dbReference type="GO" id="GO:0004674">
    <property type="term" value="F:protein serine/threonine kinase activity"/>
    <property type="evidence" value="ECO:0007669"/>
    <property type="project" value="UniProtKB-KW"/>
</dbReference>
<dbReference type="SMART" id="SM00220">
    <property type="entry name" value="S_TKc"/>
    <property type="match status" value="1"/>
</dbReference>
<dbReference type="FunFam" id="1.10.510.10:FF:000365">
    <property type="entry name" value="Leucine-rich repeat receptor-like serine/threonine-protein kinase At1g17230"/>
    <property type="match status" value="1"/>
</dbReference>
<keyword evidence="20" id="KW-0325">Glycoprotein</keyword>
<evidence type="ECO:0000256" key="15">
    <source>
        <dbReference type="ARBA" id="ARBA00022843"/>
    </source>
</evidence>
<keyword evidence="7" id="KW-0433">Leucine-rich repeat</keyword>
<organism evidence="26 27">
    <name type="scientific">Rhododendron griersonianum</name>
    <dbReference type="NCBI Taxonomy" id="479676"/>
    <lineage>
        <taxon>Eukaryota</taxon>
        <taxon>Viridiplantae</taxon>
        <taxon>Streptophyta</taxon>
        <taxon>Embryophyta</taxon>
        <taxon>Tracheophyta</taxon>
        <taxon>Spermatophyta</taxon>
        <taxon>Magnoliopsida</taxon>
        <taxon>eudicotyledons</taxon>
        <taxon>Gunneridae</taxon>
        <taxon>Pentapetalae</taxon>
        <taxon>asterids</taxon>
        <taxon>Ericales</taxon>
        <taxon>Ericaceae</taxon>
        <taxon>Ericoideae</taxon>
        <taxon>Rhodoreae</taxon>
        <taxon>Rhododendron</taxon>
    </lineage>
</organism>
<keyword evidence="5" id="KW-0723">Serine/threonine-protein kinase</keyword>
<proteinExistence type="inferred from homology"/>
<dbReference type="Pfam" id="PF00069">
    <property type="entry name" value="Pkinase"/>
    <property type="match status" value="1"/>
</dbReference>
<keyword evidence="12" id="KW-0547">Nucleotide-binding</keyword>
<evidence type="ECO:0000256" key="20">
    <source>
        <dbReference type="ARBA" id="ARBA00023180"/>
    </source>
</evidence>
<feature type="transmembrane region" description="Helical" evidence="23">
    <location>
        <begin position="1116"/>
        <end position="1138"/>
    </location>
</feature>
<dbReference type="InterPro" id="IPR055414">
    <property type="entry name" value="LRR_R13L4/SHOC2-like"/>
</dbReference>
<dbReference type="SUPFAM" id="SSF52058">
    <property type="entry name" value="L domain-like"/>
    <property type="match status" value="1"/>
</dbReference>
<dbReference type="FunFam" id="3.80.10.10:FF:000177">
    <property type="entry name" value="Leucine-rich repeat receptor-like serine/threonine-protein kinase At1g17230"/>
    <property type="match status" value="1"/>
</dbReference>
<evidence type="ECO:0000256" key="24">
    <source>
        <dbReference type="SAM" id="SignalP"/>
    </source>
</evidence>
<dbReference type="GO" id="GO:0005886">
    <property type="term" value="C:plasma membrane"/>
    <property type="evidence" value="ECO:0007669"/>
    <property type="project" value="UniProtKB-SubCell"/>
</dbReference>
<evidence type="ECO:0000256" key="18">
    <source>
        <dbReference type="ARBA" id="ARBA00023157"/>
    </source>
</evidence>
<evidence type="ECO:0000256" key="11">
    <source>
        <dbReference type="ARBA" id="ARBA00022737"/>
    </source>
</evidence>
<dbReference type="EMBL" id="JACTNZ010000006">
    <property type="protein sequence ID" value="KAG5545920.1"/>
    <property type="molecule type" value="Genomic_DNA"/>
</dbReference>
<dbReference type="InterPro" id="IPR000719">
    <property type="entry name" value="Prot_kinase_dom"/>
</dbReference>
<dbReference type="InterPro" id="IPR008271">
    <property type="entry name" value="Ser/Thr_kinase_AS"/>
</dbReference>
<dbReference type="InterPro" id="IPR051420">
    <property type="entry name" value="Ser_Thr_Kinases_DiverseReg"/>
</dbReference>
<evidence type="ECO:0000256" key="8">
    <source>
        <dbReference type="ARBA" id="ARBA00022679"/>
    </source>
</evidence>
<comment type="catalytic activity">
    <reaction evidence="21">
        <text>L-threonyl-[protein] + ATP = O-phospho-L-threonyl-[protein] + ADP + H(+)</text>
        <dbReference type="Rhea" id="RHEA:46608"/>
        <dbReference type="Rhea" id="RHEA-COMP:11060"/>
        <dbReference type="Rhea" id="RHEA-COMP:11605"/>
        <dbReference type="ChEBI" id="CHEBI:15378"/>
        <dbReference type="ChEBI" id="CHEBI:30013"/>
        <dbReference type="ChEBI" id="CHEBI:30616"/>
        <dbReference type="ChEBI" id="CHEBI:61977"/>
        <dbReference type="ChEBI" id="CHEBI:456216"/>
        <dbReference type="EC" id="2.7.11.1"/>
    </reaction>
</comment>
<accession>A0AAV6K0H8</accession>
<evidence type="ECO:0000256" key="10">
    <source>
        <dbReference type="ARBA" id="ARBA00022729"/>
    </source>
</evidence>
<comment type="caution">
    <text evidence="26">The sequence shown here is derived from an EMBL/GenBank/DDBJ whole genome shotgun (WGS) entry which is preliminary data.</text>
</comment>
<dbReference type="FunFam" id="3.80.10.10:FF:000430">
    <property type="entry name" value="Leucine-rich repeat receptor-like protein kinase PEPR1"/>
    <property type="match status" value="1"/>
</dbReference>
<evidence type="ECO:0000256" key="21">
    <source>
        <dbReference type="ARBA" id="ARBA00047899"/>
    </source>
</evidence>
<dbReference type="PANTHER" id="PTHR48005">
    <property type="entry name" value="LEUCINE RICH REPEAT KINASE 2"/>
    <property type="match status" value="1"/>
</dbReference>
<dbReference type="FunFam" id="3.30.200.20:FF:000219">
    <property type="entry name" value="Leucine-rich repeat receptor-like serine/threonine-protein kinase"/>
    <property type="match status" value="1"/>
</dbReference>
<evidence type="ECO:0000256" key="3">
    <source>
        <dbReference type="ARBA" id="ARBA00012513"/>
    </source>
</evidence>
<dbReference type="InterPro" id="IPR011009">
    <property type="entry name" value="Kinase-like_dom_sf"/>
</dbReference>
<feature type="domain" description="Protein kinase" evidence="25">
    <location>
        <begin position="804"/>
        <end position="1084"/>
    </location>
</feature>
<keyword evidence="14" id="KW-0067">ATP-binding</keyword>
<dbReference type="FunFam" id="3.80.10.10:FF:000299">
    <property type="entry name" value="Piriformospora indica-insensitive protein 2"/>
    <property type="match status" value="1"/>
</dbReference>
<dbReference type="InterPro" id="IPR003591">
    <property type="entry name" value="Leu-rich_rpt_typical-subtyp"/>
</dbReference>
<dbReference type="GO" id="GO:0010082">
    <property type="term" value="P:regulation of root meristem growth"/>
    <property type="evidence" value="ECO:0007669"/>
    <property type="project" value="UniProtKB-ARBA"/>
</dbReference>
<keyword evidence="18" id="KW-1015">Disulfide bond</keyword>
<feature type="signal peptide" evidence="24">
    <location>
        <begin position="1"/>
        <end position="28"/>
    </location>
</feature>
<keyword evidence="9 23" id="KW-0812">Transmembrane</keyword>
<evidence type="ECO:0000256" key="22">
    <source>
        <dbReference type="ARBA" id="ARBA00048679"/>
    </source>
</evidence>
<keyword evidence="19" id="KW-0675">Receptor</keyword>
<dbReference type="Gene3D" id="3.80.10.10">
    <property type="entry name" value="Ribonuclease Inhibitor"/>
    <property type="match status" value="3"/>
</dbReference>
<keyword evidence="27" id="KW-1185">Reference proteome</keyword>
<dbReference type="Gene3D" id="3.30.200.20">
    <property type="entry name" value="Phosphorylase Kinase, domain 1"/>
    <property type="match status" value="1"/>
</dbReference>
<keyword evidence="4" id="KW-1003">Cell membrane</keyword>
<evidence type="ECO:0000256" key="1">
    <source>
        <dbReference type="ARBA" id="ARBA00004251"/>
    </source>
</evidence>
<dbReference type="Pfam" id="PF23598">
    <property type="entry name" value="LRR_14"/>
    <property type="match status" value="1"/>
</dbReference>
<dbReference type="InterPro" id="IPR032675">
    <property type="entry name" value="LRR_dom_sf"/>
</dbReference>
<dbReference type="PANTHER" id="PTHR48005:SF80">
    <property type="entry name" value="LEUCINE-RICH REPEAT RECEPTOR-LIKE SERINE_THREONINE-PROTEIN KINASE"/>
    <property type="match status" value="1"/>
</dbReference>
<sequence length="1182" mass="130693">MEREWIYHIQLHLHLLLIVCYSFVPVESLNEEGAFLLEFKKSLVDPSNNLQSWNSLDSTPCNWSGIGCADNFRVSSINLKAYNLSGNLSSCVCKLPYLTELNVSTNFISGQIPSDLAHCHNLEVLDLCTNRFHGELPTQLFEMASLRKLSLSENYVYGEIPEEIGNLTLLEELVIHSNNLTGMIPSSLSKLKRLRILRAGRNFLSGPIPAEISKCGRLEVLGLAQNRLEGSFPIELQRLKNLIDLVLWQNLLSGEIPPEIGNFSSLELLALHDNAFIGSIPKEIGKLTQLKRLYLYTNQLNGTIPRELGSCLSTIEIDLSENKLSGFVPKELCNIPNLRLLQLFENLLQGSIPGEIGQLKQLWRLDLSINNLTGVIPPEIQNLTLLEDLQLFDNNLQGTIPPLIGVNSNLSILDISANGLVGSIPPQLCKFQKLSFLSLGSNRLSGNIPDGLKTCKSLVHLMLGDNLLTGSLPVEFSELHNLSALELHQNRFSGPIPQELGQLRNLERLLLSNNYFLGFIPPEIGELATLVIFNSSSNRLSGSIPYELGNCTKLQRLDLSRNRFTGYLPDELGKLVNLELLKLSDNRFSGPIPSTLGGLAHLTELQMGGNYFSGSIPVELGQVVYLQIALNISHNALSGTIPANLGNLQMLESLYLNDNQLVGEIPVSIGELMSLTVCNLSNNNLAGTLPNTPIFQKMDSSNFAGNKGLCGWNVSRCHSSSTRSRSRSWLKEGSSKEKLVSIISVIAGLISLVFTVAVCLFIKRRKPPFVSLEDQAKPDELDNHYYFPKEGFTYQDLVEATGNFSAGAVLGKGACGTVYKAVMTDGKMIAVKKLKSRGEGASVDSSFHAEISTLGKISHRNIVKLYGFCYHQDSNVLLYEYMANGSLGEQLHGNEQTCLLDWSARYKIAFGAAEGLCYLHYDCKPQIIHRDIKSNNILLDEKLQARVGDFGLAKLIDFPYSKSMSVVAGSYGYIAPEYAYTMKVTEKCDIYSFGVVLLELITGRSPVQPLDQGGDLVTWVRRSIHAGVPMSEIYDKRLDLSARKVIEEMYLVLKIALFCTSSSPLSRPTMREVIAMMMGARESVSSALSSPTSETPLHKDDSSRADYNVDFVITNVFLYILHGAIGLSLLLSGLILLMQCNKEVIPHLIKSWIKKAALPLLENVSFDLKQLSLTMLTKKEKE</sequence>
<evidence type="ECO:0000256" key="6">
    <source>
        <dbReference type="ARBA" id="ARBA00022553"/>
    </source>
</evidence>
<dbReference type="EC" id="2.7.11.1" evidence="3"/>
<dbReference type="Proteomes" id="UP000823749">
    <property type="component" value="Chromosome 6"/>
</dbReference>
<keyword evidence="17 23" id="KW-0472">Membrane</keyword>
<evidence type="ECO:0000256" key="19">
    <source>
        <dbReference type="ARBA" id="ARBA00023170"/>
    </source>
</evidence>
<keyword evidence="15" id="KW-0832">Ubl conjugation</keyword>
<dbReference type="Pfam" id="PF08263">
    <property type="entry name" value="LRRNT_2"/>
    <property type="match status" value="1"/>
</dbReference>
<name>A0AAV6K0H8_9ERIC</name>
<evidence type="ECO:0000259" key="25">
    <source>
        <dbReference type="PROSITE" id="PS50011"/>
    </source>
</evidence>
<keyword evidence="11" id="KW-0677">Repeat</keyword>